<feature type="domain" description="F-box" evidence="1">
    <location>
        <begin position="5"/>
        <end position="39"/>
    </location>
</feature>
<organism evidence="2 3">
    <name type="scientific">Gymnopilus dilepis</name>
    <dbReference type="NCBI Taxonomy" id="231916"/>
    <lineage>
        <taxon>Eukaryota</taxon>
        <taxon>Fungi</taxon>
        <taxon>Dikarya</taxon>
        <taxon>Basidiomycota</taxon>
        <taxon>Agaricomycotina</taxon>
        <taxon>Agaricomycetes</taxon>
        <taxon>Agaricomycetidae</taxon>
        <taxon>Agaricales</taxon>
        <taxon>Agaricineae</taxon>
        <taxon>Hymenogastraceae</taxon>
        <taxon>Gymnopilus</taxon>
    </lineage>
</organism>
<dbReference type="Proteomes" id="UP000284706">
    <property type="component" value="Unassembled WGS sequence"/>
</dbReference>
<comment type="caution">
    <text evidence="2">The sequence shown here is derived from an EMBL/GenBank/DDBJ whole genome shotgun (WGS) entry which is preliminary data.</text>
</comment>
<protein>
    <recommendedName>
        <fullName evidence="1">F-box domain-containing protein</fullName>
    </recommendedName>
</protein>
<dbReference type="InterPro" id="IPR036047">
    <property type="entry name" value="F-box-like_dom_sf"/>
</dbReference>
<dbReference type="InParanoid" id="A0A409W4A4"/>
<gene>
    <name evidence="2" type="ORF">CVT26_015350</name>
</gene>
<dbReference type="PROSITE" id="PS50181">
    <property type="entry name" value="FBOX"/>
    <property type="match status" value="1"/>
</dbReference>
<evidence type="ECO:0000313" key="2">
    <source>
        <dbReference type="EMBL" id="PPQ73327.1"/>
    </source>
</evidence>
<dbReference type="SUPFAM" id="SSF81383">
    <property type="entry name" value="F-box domain"/>
    <property type="match status" value="1"/>
</dbReference>
<evidence type="ECO:0000259" key="1">
    <source>
        <dbReference type="PROSITE" id="PS50181"/>
    </source>
</evidence>
<evidence type="ECO:0000313" key="3">
    <source>
        <dbReference type="Proteomes" id="UP000284706"/>
    </source>
</evidence>
<sequence>MTRRQSYLPEIPAELLFIIFQHLESEDLTNVAQCCRRLNLTTVPVVMAKAGFPNPEKIYVVKLGRKGHSDELTPLVIDITLTAMEKFYCVLSDKRHWHDHDTPDSQIADFTRNIRRVIQLMSRLSSIGSMTLVIASWGSPWFFGREVAQPFTDAVLDLVKVSIEKSCTAFQILHSHPATHPASVGKPYKFEAINGVQVQKLGRSLTRRLFPSLSSGNVDFEGDGWRYRKLRSPTATPSAMPVQGNLTSLDISCEFLLAPPFSTWTFGLMKSSPITRLTLSVPYFVAQEEFKLYLLPHLIAAVPSLQELRFASSKIYILTALVEKLQSFASLEKLAFALLSSTGPYSATPIEPMAEAGLSRLLSFTGSARQAAYLFQRSAFYPNLQFVNIIVDYSDKPERADLARNFATLNAIFSSRCISPCISVCLTNHGPRLRAWSSNIERQDHLQARHLSSVSRLTLDLPRFPAETNEEFSKQINTTLAWMDMFWGLKHVTILLVDSASIEVRRMRMVDAVNAEFNDVEVSISVVKPSLSSTPDNRSHYHWSNARDSWVRGTREIPSMPFFLPSAADNYACSHF</sequence>
<dbReference type="CDD" id="cd09917">
    <property type="entry name" value="F-box_SF"/>
    <property type="match status" value="1"/>
</dbReference>
<proteinExistence type="predicted"/>
<dbReference type="Pfam" id="PF12937">
    <property type="entry name" value="F-box-like"/>
    <property type="match status" value="1"/>
</dbReference>
<dbReference type="EMBL" id="NHYE01005411">
    <property type="protein sequence ID" value="PPQ73327.1"/>
    <property type="molecule type" value="Genomic_DNA"/>
</dbReference>
<accession>A0A409W4A4</accession>
<reference evidence="2 3" key="1">
    <citation type="journal article" date="2018" name="Evol. Lett.">
        <title>Horizontal gene cluster transfer increased hallucinogenic mushroom diversity.</title>
        <authorList>
            <person name="Reynolds H.T."/>
            <person name="Vijayakumar V."/>
            <person name="Gluck-Thaler E."/>
            <person name="Korotkin H.B."/>
            <person name="Matheny P.B."/>
            <person name="Slot J.C."/>
        </authorList>
    </citation>
    <scope>NUCLEOTIDE SEQUENCE [LARGE SCALE GENOMIC DNA]</scope>
    <source>
        <strain evidence="2 3">SRW20</strain>
    </source>
</reference>
<keyword evidence="3" id="KW-1185">Reference proteome</keyword>
<dbReference type="InterPro" id="IPR001810">
    <property type="entry name" value="F-box_dom"/>
</dbReference>
<dbReference type="OrthoDB" id="3054030at2759"/>
<dbReference type="AlphaFoldDB" id="A0A409W4A4"/>
<name>A0A409W4A4_9AGAR</name>